<dbReference type="Proteomes" id="UP000735302">
    <property type="component" value="Unassembled WGS sequence"/>
</dbReference>
<organism evidence="1 2">
    <name type="scientific">Plakobranchus ocellatus</name>
    <dbReference type="NCBI Taxonomy" id="259542"/>
    <lineage>
        <taxon>Eukaryota</taxon>
        <taxon>Metazoa</taxon>
        <taxon>Spiralia</taxon>
        <taxon>Lophotrochozoa</taxon>
        <taxon>Mollusca</taxon>
        <taxon>Gastropoda</taxon>
        <taxon>Heterobranchia</taxon>
        <taxon>Euthyneura</taxon>
        <taxon>Panpulmonata</taxon>
        <taxon>Sacoglossa</taxon>
        <taxon>Placobranchoidea</taxon>
        <taxon>Plakobranchidae</taxon>
        <taxon>Plakobranchus</taxon>
    </lineage>
</organism>
<protein>
    <submittedName>
        <fullName evidence="1">Retrovirus-related pol polyprotein from type-1 retrotransposable element r2</fullName>
    </submittedName>
</protein>
<evidence type="ECO:0000313" key="2">
    <source>
        <dbReference type="Proteomes" id="UP000735302"/>
    </source>
</evidence>
<evidence type="ECO:0000313" key="1">
    <source>
        <dbReference type="EMBL" id="GFO30030.1"/>
    </source>
</evidence>
<reference evidence="1 2" key="1">
    <citation type="journal article" date="2021" name="Elife">
        <title>Chloroplast acquisition without the gene transfer in kleptoplastic sea slugs, Plakobranchus ocellatus.</title>
        <authorList>
            <person name="Maeda T."/>
            <person name="Takahashi S."/>
            <person name="Yoshida T."/>
            <person name="Shimamura S."/>
            <person name="Takaki Y."/>
            <person name="Nagai Y."/>
            <person name="Toyoda A."/>
            <person name="Suzuki Y."/>
            <person name="Arimoto A."/>
            <person name="Ishii H."/>
            <person name="Satoh N."/>
            <person name="Nishiyama T."/>
            <person name="Hasebe M."/>
            <person name="Maruyama T."/>
            <person name="Minagawa J."/>
            <person name="Obokata J."/>
            <person name="Shigenobu S."/>
        </authorList>
    </citation>
    <scope>NUCLEOTIDE SEQUENCE [LARGE SCALE GENOMIC DNA]</scope>
</reference>
<name>A0AAV4CEZ3_9GAST</name>
<dbReference type="EMBL" id="BLXT01006199">
    <property type="protein sequence ID" value="GFO30030.1"/>
    <property type="molecule type" value="Genomic_DNA"/>
</dbReference>
<proteinExistence type="predicted"/>
<sequence length="70" mass="8439">MVILTQYPHEFYFRVRTRAPFPRLRIEKDESSFMCNDAYLVVGKDFITFEVVVFGNSSKYSLEEYKWPVF</sequence>
<keyword evidence="2" id="KW-1185">Reference proteome</keyword>
<dbReference type="AlphaFoldDB" id="A0AAV4CEZ3"/>
<comment type="caution">
    <text evidence="1">The sequence shown here is derived from an EMBL/GenBank/DDBJ whole genome shotgun (WGS) entry which is preliminary data.</text>
</comment>
<accession>A0AAV4CEZ3</accession>
<gene>
    <name evidence="1" type="ORF">PoB_005653500</name>
</gene>